<reference evidence="7" key="1">
    <citation type="journal article" date="2019" name="Int. J. Syst. Evol. Microbiol.">
        <title>The Global Catalogue of Microorganisms (GCM) 10K type strain sequencing project: providing services to taxonomists for standard genome sequencing and annotation.</title>
        <authorList>
            <consortium name="The Broad Institute Genomics Platform"/>
            <consortium name="The Broad Institute Genome Sequencing Center for Infectious Disease"/>
            <person name="Wu L."/>
            <person name="Ma J."/>
        </authorList>
    </citation>
    <scope>NUCLEOTIDE SEQUENCE [LARGE SCALE GENOMIC DNA]</scope>
    <source>
        <strain evidence="7">CCUG 51943</strain>
    </source>
</reference>
<evidence type="ECO:0000313" key="6">
    <source>
        <dbReference type="EMBL" id="MFC6147692.1"/>
    </source>
</evidence>
<gene>
    <name evidence="6" type="ORF">ACFPUZ_12870</name>
</gene>
<protein>
    <submittedName>
        <fullName evidence="6">TetR/AcrR family transcriptional regulator</fullName>
    </submittedName>
</protein>
<keyword evidence="1" id="KW-0805">Transcription regulation</keyword>
<dbReference type="Pfam" id="PF17937">
    <property type="entry name" value="TetR_C_28"/>
    <property type="match status" value="1"/>
</dbReference>
<dbReference type="PANTHER" id="PTHR30055">
    <property type="entry name" value="HTH-TYPE TRANSCRIPTIONAL REGULATOR RUTR"/>
    <property type="match status" value="1"/>
</dbReference>
<dbReference type="InterPro" id="IPR009057">
    <property type="entry name" value="Homeodomain-like_sf"/>
</dbReference>
<keyword evidence="7" id="KW-1185">Reference proteome</keyword>
<dbReference type="InterPro" id="IPR001647">
    <property type="entry name" value="HTH_TetR"/>
</dbReference>
<dbReference type="PANTHER" id="PTHR30055:SF234">
    <property type="entry name" value="HTH-TYPE TRANSCRIPTIONAL REGULATOR BETI"/>
    <property type="match status" value="1"/>
</dbReference>
<feature type="domain" description="HTH tetR-type" evidence="5">
    <location>
        <begin position="3"/>
        <end position="63"/>
    </location>
</feature>
<dbReference type="PROSITE" id="PS50977">
    <property type="entry name" value="HTH_TETR_2"/>
    <property type="match status" value="1"/>
</dbReference>
<dbReference type="RefSeq" id="WP_377002336.1">
    <property type="nucleotide sequence ID" value="NZ_JBHSQE010000010.1"/>
</dbReference>
<keyword evidence="2 4" id="KW-0238">DNA-binding</keyword>
<dbReference type="EMBL" id="JBHSQE010000010">
    <property type="protein sequence ID" value="MFC6147692.1"/>
    <property type="molecule type" value="Genomic_DNA"/>
</dbReference>
<dbReference type="Gene3D" id="1.10.357.10">
    <property type="entry name" value="Tetracycline Repressor, domain 2"/>
    <property type="match status" value="1"/>
</dbReference>
<evidence type="ECO:0000259" key="5">
    <source>
        <dbReference type="PROSITE" id="PS50977"/>
    </source>
</evidence>
<accession>A0ABW1QFS7</accession>
<evidence type="ECO:0000256" key="3">
    <source>
        <dbReference type="ARBA" id="ARBA00023163"/>
    </source>
</evidence>
<proteinExistence type="predicted"/>
<keyword evidence="3" id="KW-0804">Transcription</keyword>
<evidence type="ECO:0000256" key="4">
    <source>
        <dbReference type="PROSITE-ProRule" id="PRU00335"/>
    </source>
</evidence>
<name>A0ABW1QFS7_9CORY</name>
<dbReference type="SUPFAM" id="SSF46689">
    <property type="entry name" value="Homeodomain-like"/>
    <property type="match status" value="1"/>
</dbReference>
<organism evidence="6 7">
    <name type="scientific">Corynebacterium nasicanis</name>
    <dbReference type="NCBI Taxonomy" id="1448267"/>
    <lineage>
        <taxon>Bacteria</taxon>
        <taxon>Bacillati</taxon>
        <taxon>Actinomycetota</taxon>
        <taxon>Actinomycetes</taxon>
        <taxon>Mycobacteriales</taxon>
        <taxon>Corynebacteriaceae</taxon>
        <taxon>Corynebacterium</taxon>
    </lineage>
</organism>
<evidence type="ECO:0000313" key="7">
    <source>
        <dbReference type="Proteomes" id="UP001596244"/>
    </source>
</evidence>
<feature type="DNA-binding region" description="H-T-H motif" evidence="4">
    <location>
        <begin position="26"/>
        <end position="45"/>
    </location>
</feature>
<dbReference type="InterPro" id="IPR036271">
    <property type="entry name" value="Tet_transcr_reg_TetR-rel_C_sf"/>
</dbReference>
<sequence length="171" mass="19126">MRRSKRDLILDTAVELVGRHGLEGLSFESLATAAGLSKSGIIYHFPSRHDLLLGIHRHLATTWERELEELAGAPAAELSPTERLRAVVTSMGRTADLPELLMHLDARHDPVYQAAWAEVDRRWMPEPDSTGAYLIQLIAYGLWAHDHLHHAPLDPRAREKLIAAALEQIPT</sequence>
<dbReference type="SUPFAM" id="SSF48498">
    <property type="entry name" value="Tetracyclin repressor-like, C-terminal domain"/>
    <property type="match status" value="1"/>
</dbReference>
<dbReference type="Proteomes" id="UP001596244">
    <property type="component" value="Unassembled WGS sequence"/>
</dbReference>
<dbReference type="InterPro" id="IPR041479">
    <property type="entry name" value="TetR_CgmR_C"/>
</dbReference>
<evidence type="ECO:0000256" key="1">
    <source>
        <dbReference type="ARBA" id="ARBA00023015"/>
    </source>
</evidence>
<dbReference type="Pfam" id="PF00440">
    <property type="entry name" value="TetR_N"/>
    <property type="match status" value="1"/>
</dbReference>
<evidence type="ECO:0000256" key="2">
    <source>
        <dbReference type="ARBA" id="ARBA00023125"/>
    </source>
</evidence>
<dbReference type="InterPro" id="IPR050109">
    <property type="entry name" value="HTH-type_TetR-like_transc_reg"/>
</dbReference>
<dbReference type="PRINTS" id="PR00455">
    <property type="entry name" value="HTHTETR"/>
</dbReference>
<comment type="caution">
    <text evidence="6">The sequence shown here is derived from an EMBL/GenBank/DDBJ whole genome shotgun (WGS) entry which is preliminary data.</text>
</comment>